<feature type="transmembrane region" description="Helical" evidence="1">
    <location>
        <begin position="35"/>
        <end position="52"/>
    </location>
</feature>
<dbReference type="OrthoDB" id="48988at2759"/>
<protein>
    <submittedName>
        <fullName evidence="2">Uncharacterized protein</fullName>
    </submittedName>
</protein>
<gene>
    <name evidence="2" type="ORF">CC78DRAFT_536822</name>
</gene>
<keyword evidence="1" id="KW-0472">Membrane</keyword>
<dbReference type="EMBL" id="ML986698">
    <property type="protein sequence ID" value="KAF2259773.1"/>
    <property type="molecule type" value="Genomic_DNA"/>
</dbReference>
<organism evidence="2 3">
    <name type="scientific">Lojkania enalia</name>
    <dbReference type="NCBI Taxonomy" id="147567"/>
    <lineage>
        <taxon>Eukaryota</taxon>
        <taxon>Fungi</taxon>
        <taxon>Dikarya</taxon>
        <taxon>Ascomycota</taxon>
        <taxon>Pezizomycotina</taxon>
        <taxon>Dothideomycetes</taxon>
        <taxon>Pleosporomycetidae</taxon>
        <taxon>Pleosporales</taxon>
        <taxon>Pleosporales incertae sedis</taxon>
        <taxon>Lojkania</taxon>
    </lineage>
</organism>
<name>A0A9P4K2Q9_9PLEO</name>
<evidence type="ECO:0000256" key="1">
    <source>
        <dbReference type="SAM" id="Phobius"/>
    </source>
</evidence>
<sequence>MATKVLSMKRTIIVGQAATDIPLWRCEEKTYMNPYIAYFVFPGMLLTIVHYMNL</sequence>
<evidence type="ECO:0000313" key="3">
    <source>
        <dbReference type="Proteomes" id="UP000800093"/>
    </source>
</evidence>
<keyword evidence="1" id="KW-1133">Transmembrane helix</keyword>
<keyword evidence="3" id="KW-1185">Reference proteome</keyword>
<evidence type="ECO:0000313" key="2">
    <source>
        <dbReference type="EMBL" id="KAF2259773.1"/>
    </source>
</evidence>
<reference evidence="3" key="1">
    <citation type="journal article" date="2020" name="Stud. Mycol.">
        <title>101 Dothideomycetes genomes: A test case for predicting lifestyles and emergence of pathogens.</title>
        <authorList>
            <person name="Haridas S."/>
            <person name="Albert R."/>
            <person name="Binder M."/>
            <person name="Bloem J."/>
            <person name="LaButti K."/>
            <person name="Salamov A."/>
            <person name="Andreopoulos B."/>
            <person name="Baker S."/>
            <person name="Barry K."/>
            <person name="Bills G."/>
            <person name="Bluhm B."/>
            <person name="Cannon C."/>
            <person name="Castanera R."/>
            <person name="Culley D."/>
            <person name="Daum C."/>
            <person name="Ezra D."/>
            <person name="Gonzalez J."/>
            <person name="Henrissat B."/>
            <person name="Kuo A."/>
            <person name="Liang C."/>
            <person name="Lipzen A."/>
            <person name="Lutzoni F."/>
            <person name="Magnuson J."/>
            <person name="Mondo S."/>
            <person name="Nolan M."/>
            <person name="Ohm R."/>
            <person name="Pangilinan J."/>
            <person name="Park H.-J."/>
            <person name="Ramirez L."/>
            <person name="Alfaro M."/>
            <person name="Sun H."/>
            <person name="Tritt A."/>
            <person name="Yoshinaga Y."/>
            <person name="Zwiers L.-H."/>
            <person name="Turgeon B."/>
            <person name="Goodwin S."/>
            <person name="Spatafora J."/>
            <person name="Crous P."/>
            <person name="Grigoriev I."/>
        </authorList>
    </citation>
    <scope>NUCLEOTIDE SEQUENCE [LARGE SCALE GENOMIC DNA]</scope>
    <source>
        <strain evidence="3">CBS 304.66</strain>
    </source>
</reference>
<dbReference type="AlphaFoldDB" id="A0A9P4K2Q9"/>
<keyword evidence="1" id="KW-0812">Transmembrane</keyword>
<accession>A0A9P4K2Q9</accession>
<comment type="caution">
    <text evidence="2">The sequence shown here is derived from an EMBL/GenBank/DDBJ whole genome shotgun (WGS) entry which is preliminary data.</text>
</comment>
<proteinExistence type="predicted"/>
<dbReference type="Proteomes" id="UP000800093">
    <property type="component" value="Unassembled WGS sequence"/>
</dbReference>